<name>A0AB40DIU7_DROSZ</name>
<dbReference type="InterPro" id="IPR012677">
    <property type="entry name" value="Nucleotide-bd_a/b_plait_sf"/>
</dbReference>
<evidence type="ECO:0000313" key="6">
    <source>
        <dbReference type="RefSeq" id="XP_065724220.2"/>
    </source>
</evidence>
<accession>A0AB40DIU7</accession>
<dbReference type="Gene3D" id="3.30.70.330">
    <property type="match status" value="1"/>
</dbReference>
<dbReference type="AlphaFoldDB" id="A0AB40DIU7"/>
<dbReference type="SUPFAM" id="SSF54928">
    <property type="entry name" value="RNA-binding domain, RBD"/>
    <property type="match status" value="1"/>
</dbReference>
<dbReference type="PROSITE" id="PS50102">
    <property type="entry name" value="RRM"/>
    <property type="match status" value="1"/>
</dbReference>
<evidence type="ECO:0000313" key="5">
    <source>
        <dbReference type="Proteomes" id="UP001652628"/>
    </source>
</evidence>
<dbReference type="SMART" id="SM00360">
    <property type="entry name" value="RRM"/>
    <property type="match status" value="1"/>
</dbReference>
<dbReference type="Proteomes" id="UP001652628">
    <property type="component" value="Chromosome X"/>
</dbReference>
<reference evidence="6" key="1">
    <citation type="submission" date="2025-08" db="UniProtKB">
        <authorList>
            <consortium name="RefSeq"/>
        </authorList>
    </citation>
    <scope>IDENTIFICATION</scope>
</reference>
<evidence type="ECO:0000256" key="3">
    <source>
        <dbReference type="SAM" id="MobiDB-lite"/>
    </source>
</evidence>
<keyword evidence="1 2" id="KW-0694">RNA-binding</keyword>
<sequence length="117" mass="13283">MSTANISRMQSVILVQNLPDCKRHELEELCKPFGEILGTMVMGNDGFVQFVCEDQAEDAIEALDMSTFKSNVLAVRNAYWESVYVPPTKKKRVEEDMPEEVQAEGVHQEQEEDMEIG</sequence>
<gene>
    <name evidence="6" type="primary">LOC136117356</name>
</gene>
<organism evidence="5 6">
    <name type="scientific">Drosophila suzukii</name>
    <name type="common">Spotted-wing drosophila fruit fly</name>
    <dbReference type="NCBI Taxonomy" id="28584"/>
    <lineage>
        <taxon>Eukaryota</taxon>
        <taxon>Metazoa</taxon>
        <taxon>Ecdysozoa</taxon>
        <taxon>Arthropoda</taxon>
        <taxon>Hexapoda</taxon>
        <taxon>Insecta</taxon>
        <taxon>Pterygota</taxon>
        <taxon>Neoptera</taxon>
        <taxon>Endopterygota</taxon>
        <taxon>Diptera</taxon>
        <taxon>Brachycera</taxon>
        <taxon>Muscomorpha</taxon>
        <taxon>Ephydroidea</taxon>
        <taxon>Drosophilidae</taxon>
        <taxon>Drosophila</taxon>
        <taxon>Sophophora</taxon>
    </lineage>
</organism>
<dbReference type="GO" id="GO:0003723">
    <property type="term" value="F:RNA binding"/>
    <property type="evidence" value="ECO:0007669"/>
    <property type="project" value="UniProtKB-UniRule"/>
</dbReference>
<dbReference type="Pfam" id="PF00076">
    <property type="entry name" value="RRM_1"/>
    <property type="match status" value="1"/>
</dbReference>
<dbReference type="InterPro" id="IPR000504">
    <property type="entry name" value="RRM_dom"/>
</dbReference>
<feature type="region of interest" description="Disordered" evidence="3">
    <location>
        <begin position="90"/>
        <end position="117"/>
    </location>
</feature>
<protein>
    <recommendedName>
        <fullName evidence="4">RRM domain-containing protein</fullName>
    </recommendedName>
</protein>
<keyword evidence="5" id="KW-1185">Reference proteome</keyword>
<evidence type="ECO:0000256" key="1">
    <source>
        <dbReference type="ARBA" id="ARBA00022884"/>
    </source>
</evidence>
<dbReference type="InterPro" id="IPR035979">
    <property type="entry name" value="RBD_domain_sf"/>
</dbReference>
<evidence type="ECO:0000256" key="2">
    <source>
        <dbReference type="PROSITE-ProRule" id="PRU00176"/>
    </source>
</evidence>
<proteinExistence type="predicted"/>
<dbReference type="RefSeq" id="XP_065724220.2">
    <property type="nucleotide sequence ID" value="XM_065868148.2"/>
</dbReference>
<feature type="domain" description="RRM" evidence="4">
    <location>
        <begin position="11"/>
        <end position="80"/>
    </location>
</feature>
<evidence type="ECO:0000259" key="4">
    <source>
        <dbReference type="PROSITE" id="PS50102"/>
    </source>
</evidence>
<dbReference type="GeneID" id="136117356"/>